<dbReference type="PIRSF" id="PIRSF016838">
    <property type="entry name" value="PafC"/>
    <property type="match status" value="1"/>
</dbReference>
<dbReference type="PANTHER" id="PTHR34580:SF1">
    <property type="entry name" value="PROTEIN PAFC"/>
    <property type="match status" value="1"/>
</dbReference>
<organism evidence="4 5">
    <name type="scientific">Syntrophus aciditrophicus (strain SB)</name>
    <dbReference type="NCBI Taxonomy" id="56780"/>
    <lineage>
        <taxon>Bacteria</taxon>
        <taxon>Pseudomonadati</taxon>
        <taxon>Thermodesulfobacteriota</taxon>
        <taxon>Syntrophia</taxon>
        <taxon>Syntrophales</taxon>
        <taxon>Syntrophaceae</taxon>
        <taxon>Syntrophus</taxon>
    </lineage>
</organism>
<evidence type="ECO:0000259" key="3">
    <source>
        <dbReference type="Pfam" id="PF25583"/>
    </source>
</evidence>
<dbReference type="Pfam" id="PF25583">
    <property type="entry name" value="WCX"/>
    <property type="match status" value="1"/>
</dbReference>
<evidence type="ECO:0000313" key="5">
    <source>
        <dbReference type="Proteomes" id="UP000001933"/>
    </source>
</evidence>
<dbReference type="InParanoid" id="Q2LTY7"/>
<dbReference type="SUPFAM" id="SSF46785">
    <property type="entry name" value="Winged helix' DNA-binding domain"/>
    <property type="match status" value="1"/>
</dbReference>
<dbReference type="PANTHER" id="PTHR34580">
    <property type="match status" value="1"/>
</dbReference>
<dbReference type="AlphaFoldDB" id="Q2LTY7"/>
<dbReference type="STRING" id="56780.SYN_01855"/>
<dbReference type="InterPro" id="IPR028349">
    <property type="entry name" value="PafC-like"/>
</dbReference>
<evidence type="ECO:0000259" key="2">
    <source>
        <dbReference type="Pfam" id="PF13280"/>
    </source>
</evidence>
<dbReference type="InterPro" id="IPR013196">
    <property type="entry name" value="HTH_11"/>
</dbReference>
<proteinExistence type="predicted"/>
<sequence length="346" mass="39752">MLIFQCHGDRCLSSNLQEHFTDLKKLVNGKSLLMGEKNVQKRLIRLGQILRVFLDKDRVSSIWLSRNFQITPRTIQRDLAALKESGFPIHEIQKGVYRLGKDLIKNLEVFDETELALVITLRNVVGQLGRPFQKAADGLFNSLYDAASSMPVYVRMDESIPLDSSLLNRIVKSIRLKKIAGFYYKSGKPHQVNMEPYRVVHFGGFWYLVGKDTGDSVIKRYALDRISDFKMARTPFRKIPENLDSAIQGSANIWFSTDQNLVVKISVDASSSGYFKRRKVFPTQEITEEREDGSLIVTFRVGRYEAIQDILKSWLPHITILEPAEFRDAFLADMKKWVQRQEQVGS</sequence>
<dbReference type="InterPro" id="IPR036390">
    <property type="entry name" value="WH_DNA-bd_sf"/>
</dbReference>
<dbReference type="InterPro" id="IPR057727">
    <property type="entry name" value="WCX_dom"/>
</dbReference>
<dbReference type="eggNOG" id="COG2378">
    <property type="taxonomic scope" value="Bacteria"/>
</dbReference>
<dbReference type="Pfam" id="PF08279">
    <property type="entry name" value="HTH_11"/>
    <property type="match status" value="1"/>
</dbReference>
<feature type="domain" description="Helix-turn-helix type 11" evidence="1">
    <location>
        <begin position="45"/>
        <end position="94"/>
    </location>
</feature>
<dbReference type="PROSITE" id="PS52050">
    <property type="entry name" value="WYL"/>
    <property type="match status" value="1"/>
</dbReference>
<dbReference type="HOGENOM" id="CLU_041141_10_0_7"/>
<dbReference type="InterPro" id="IPR036388">
    <property type="entry name" value="WH-like_DNA-bd_sf"/>
</dbReference>
<reference evidence="4 5" key="1">
    <citation type="journal article" date="2007" name="Proc. Natl. Acad. Sci. U.S.A.">
        <title>The genome of Syntrophus aciditrophicus: life at the thermodynamic limit of microbial growth.</title>
        <authorList>
            <person name="McInerney M.J."/>
            <person name="Rohlin L."/>
            <person name="Mouttaki H."/>
            <person name="Kim U."/>
            <person name="Krupp R.S."/>
            <person name="Rios-Hernandez L."/>
            <person name="Sieber J."/>
            <person name="Struchtemeyer C.G."/>
            <person name="Bhattacharyya A."/>
            <person name="Campbell J.W."/>
            <person name="Gunsalus R.P."/>
        </authorList>
    </citation>
    <scope>NUCLEOTIDE SEQUENCE [LARGE SCALE GENOMIC DNA]</scope>
    <source>
        <strain evidence="4 5">SB</strain>
    </source>
</reference>
<feature type="domain" description="WYL" evidence="2">
    <location>
        <begin position="166"/>
        <end position="231"/>
    </location>
</feature>
<name>Q2LTY7_SYNAS</name>
<dbReference type="Pfam" id="PF13280">
    <property type="entry name" value="WYL"/>
    <property type="match status" value="1"/>
</dbReference>
<feature type="domain" description="WCX" evidence="3">
    <location>
        <begin position="262"/>
        <end position="337"/>
    </location>
</feature>
<dbReference type="EMBL" id="CP000252">
    <property type="protein sequence ID" value="ABC77547.1"/>
    <property type="molecule type" value="Genomic_DNA"/>
</dbReference>
<dbReference type="Proteomes" id="UP000001933">
    <property type="component" value="Chromosome"/>
</dbReference>
<dbReference type="DNASU" id="3883885"/>
<accession>Q2LTY7</accession>
<protein>
    <submittedName>
        <fullName evidence="4">Predicted transcriptional regulator, DeoR family</fullName>
    </submittedName>
</protein>
<evidence type="ECO:0000259" key="1">
    <source>
        <dbReference type="Pfam" id="PF08279"/>
    </source>
</evidence>
<evidence type="ECO:0000313" key="4">
    <source>
        <dbReference type="EMBL" id="ABC77547.1"/>
    </source>
</evidence>
<dbReference type="InterPro" id="IPR051534">
    <property type="entry name" value="CBASS_pafABC_assoc_protein"/>
</dbReference>
<gene>
    <name evidence="4" type="ORF">SYN_01855</name>
</gene>
<keyword evidence="5" id="KW-1185">Reference proteome</keyword>
<dbReference type="InterPro" id="IPR026881">
    <property type="entry name" value="WYL_dom"/>
</dbReference>
<dbReference type="Gene3D" id="1.10.10.10">
    <property type="entry name" value="Winged helix-like DNA-binding domain superfamily/Winged helix DNA-binding domain"/>
    <property type="match status" value="1"/>
</dbReference>
<dbReference type="KEGG" id="sat:SYN_01855"/>